<evidence type="ECO:0000313" key="4">
    <source>
        <dbReference type="EMBL" id="WIM68739.1"/>
    </source>
</evidence>
<evidence type="ECO:0000256" key="1">
    <source>
        <dbReference type="ARBA" id="ARBA00022729"/>
    </source>
</evidence>
<gene>
    <name evidence="4" type="ORF">QP027_04960</name>
</gene>
<dbReference type="PANTHER" id="PTHR30570">
    <property type="entry name" value="PERIPLASMIC PHOSPHATE BINDING COMPONENT OF PHOSPHATE ABC TRANSPORTER"/>
    <property type="match status" value="1"/>
</dbReference>
<proteinExistence type="predicted"/>
<dbReference type="RefSeq" id="WP_284826481.1">
    <property type="nucleotide sequence ID" value="NZ_CP126969.1"/>
</dbReference>
<evidence type="ECO:0000259" key="3">
    <source>
        <dbReference type="Pfam" id="PF12849"/>
    </source>
</evidence>
<accession>A0ABY8VGG5</accession>
<dbReference type="PROSITE" id="PS51257">
    <property type="entry name" value="PROKAR_LIPOPROTEIN"/>
    <property type="match status" value="1"/>
</dbReference>
<feature type="chain" id="PRO_5047549370" evidence="2">
    <location>
        <begin position="27"/>
        <end position="323"/>
    </location>
</feature>
<name>A0ABY8VGG5_9CORY</name>
<sequence length="323" mass="35471">MPFAFRKTAISALLATSLVLTGCAQNSEDDDAIRITGSATVEPITRLAATEHKAKINMTADGTYDGFEAFCAGNSDINNASSAITEEYIEACEKNGVEFVELPIGIDALSMVANRANSEVDDLSTEELKKIWEPDSQVKTWADVREGLPDEEIRLVGRPEGSGTFSYFTAMVNGEADAVRKDYEKTDSITELTGWVSESEYALGFMGVGNYLASDEDHRNEMNTLTVDGVEPSLGNAQDGSYPFTRPLFIYVSVDALEKKDGVEEFVTDYVENSTSIVPRVFFYGLTEDAQEAVVKRLEDRETGSLFDGDPFQELDVNEELTK</sequence>
<dbReference type="PANTHER" id="PTHR30570:SF1">
    <property type="entry name" value="PHOSPHATE-BINDING PROTEIN PSTS"/>
    <property type="match status" value="1"/>
</dbReference>
<dbReference type="InterPro" id="IPR050811">
    <property type="entry name" value="Phosphate_ABC_transporter"/>
</dbReference>
<dbReference type="EMBL" id="CP126969">
    <property type="protein sequence ID" value="WIM68739.1"/>
    <property type="molecule type" value="Genomic_DNA"/>
</dbReference>
<reference evidence="4 5" key="1">
    <citation type="submission" date="2023-05" db="EMBL/GenBank/DDBJ databases">
        <title>Corynebacterium suedekumii sp. nov. and Corynebacterium breve sp. nov. isolated from raw cow's milk.</title>
        <authorList>
            <person name="Baer M.K."/>
            <person name="Mehl L."/>
            <person name="Hellmuth R."/>
            <person name="Marke G."/>
            <person name="Lipski A."/>
        </authorList>
    </citation>
    <scope>NUCLEOTIDE SEQUENCE [LARGE SCALE GENOMIC DNA]</scope>
    <source>
        <strain evidence="4 5">R4</strain>
    </source>
</reference>
<feature type="domain" description="PBP" evidence="3">
    <location>
        <begin position="27"/>
        <end position="267"/>
    </location>
</feature>
<organism evidence="4 5">
    <name type="scientific">Corynebacterium breve</name>
    <dbReference type="NCBI Taxonomy" id="3049799"/>
    <lineage>
        <taxon>Bacteria</taxon>
        <taxon>Bacillati</taxon>
        <taxon>Actinomycetota</taxon>
        <taxon>Actinomycetes</taxon>
        <taxon>Mycobacteriales</taxon>
        <taxon>Corynebacteriaceae</taxon>
        <taxon>Corynebacterium</taxon>
    </lineage>
</organism>
<dbReference type="SUPFAM" id="SSF53850">
    <property type="entry name" value="Periplasmic binding protein-like II"/>
    <property type="match status" value="1"/>
</dbReference>
<dbReference type="Gene3D" id="3.40.190.10">
    <property type="entry name" value="Periplasmic binding protein-like II"/>
    <property type="match status" value="2"/>
</dbReference>
<feature type="signal peptide" evidence="2">
    <location>
        <begin position="1"/>
        <end position="26"/>
    </location>
</feature>
<evidence type="ECO:0000256" key="2">
    <source>
        <dbReference type="SAM" id="SignalP"/>
    </source>
</evidence>
<keyword evidence="1 2" id="KW-0732">Signal</keyword>
<protein>
    <submittedName>
        <fullName evidence="4">Substrate-binding domain-containing protein</fullName>
    </submittedName>
</protein>
<keyword evidence="5" id="KW-1185">Reference proteome</keyword>
<dbReference type="Proteomes" id="UP001225598">
    <property type="component" value="Chromosome"/>
</dbReference>
<dbReference type="Pfam" id="PF12849">
    <property type="entry name" value="PBP_like_2"/>
    <property type="match status" value="1"/>
</dbReference>
<evidence type="ECO:0000313" key="5">
    <source>
        <dbReference type="Proteomes" id="UP001225598"/>
    </source>
</evidence>
<dbReference type="InterPro" id="IPR024370">
    <property type="entry name" value="PBP_domain"/>
</dbReference>